<dbReference type="Pfam" id="PF02878">
    <property type="entry name" value="PGM_PMM_I"/>
    <property type="match status" value="1"/>
</dbReference>
<dbReference type="Gene3D" id="3.30.310.50">
    <property type="entry name" value="Alpha-D-phosphohexomutase, C-terminal domain"/>
    <property type="match status" value="1"/>
</dbReference>
<feature type="domain" description="Alpha-D-phosphohexomutase alpha/beta/alpha" evidence="12">
    <location>
        <begin position="166"/>
        <end position="260"/>
    </location>
</feature>
<sequence>MIQFKKNQFPRHIFRAYDIRGNLSDLTQSVITAIGHAFVEKLHQADINHIVLGYDARLTSPTYAKIIETILIKHHIQVTVLGCCSTPVMYFSAQKYANGTGIMLTASHNAKEDNGIKWLWKFQPPSPDDIQEIATLAEQYIESHTQPLTIASEIPHCIYGHISKLYVDYLIQDVTLNKPLKIALDGLYGSAGKYAKYVFRELGCEVIDLRCDANGHFPEHAPDPSKEANLTLLKHAIRDHHADVGIALDGDGDRLVLLDEHAQVISPDRLICLLAKICLERKPNSEVVFDVKCSGLVAKTIHDLDGSPVMLRTGSTFLRKYLMQSNGKAVFGGEYAGHYVFNDGRGLGYDDGIYAALRILEYFTMTANHKFSELFIDYPERYFSEDTYIYTTQYKPLDILSFFDKKMQKQLYQIIRVDGIRVEYPEGSGVLRASNTGDYLTVRFDAESLEAFIDIRNQFASVLMEKYPEIATEMMQIVLS</sequence>
<dbReference type="GO" id="GO:0005975">
    <property type="term" value="P:carbohydrate metabolic process"/>
    <property type="evidence" value="ECO:0007669"/>
    <property type="project" value="InterPro"/>
</dbReference>
<dbReference type="PATRIC" id="fig|1392540.3.peg.1071"/>
<dbReference type="InterPro" id="IPR016055">
    <property type="entry name" value="A-D-PHexomutase_a/b/a-I/II/III"/>
</dbReference>
<dbReference type="PANTHER" id="PTHR43771">
    <property type="entry name" value="PHOSPHOMANNOMUTASE"/>
    <property type="match status" value="1"/>
</dbReference>
<dbReference type="STRING" id="1392540.P256_01105"/>
<dbReference type="EMBL" id="AYER01000003">
    <property type="protein sequence ID" value="ESK40650.1"/>
    <property type="molecule type" value="Genomic_DNA"/>
</dbReference>
<feature type="domain" description="Alpha-D-phosphohexomutase alpha/beta/alpha" evidence="11">
    <location>
        <begin position="12"/>
        <end position="140"/>
    </location>
</feature>
<dbReference type="SUPFAM" id="SSF55957">
    <property type="entry name" value="Phosphoglucomutase, C-terminal domain"/>
    <property type="match status" value="1"/>
</dbReference>
<dbReference type="Pfam" id="PF02879">
    <property type="entry name" value="PGM_PMM_II"/>
    <property type="match status" value="1"/>
</dbReference>
<dbReference type="Gene3D" id="3.40.120.10">
    <property type="entry name" value="Alpha-D-Glucose-1,6-Bisphosphate, subunit A, domain 3"/>
    <property type="match status" value="3"/>
</dbReference>
<organism evidence="14 15">
    <name type="scientific">Acinetobacter nectaris CIP 110549</name>
    <dbReference type="NCBI Taxonomy" id="1392540"/>
    <lineage>
        <taxon>Bacteria</taxon>
        <taxon>Pseudomonadati</taxon>
        <taxon>Pseudomonadota</taxon>
        <taxon>Gammaproteobacteria</taxon>
        <taxon>Moraxellales</taxon>
        <taxon>Moraxellaceae</taxon>
        <taxon>Acinetobacter</taxon>
    </lineage>
</organism>
<dbReference type="GO" id="GO:0046872">
    <property type="term" value="F:metal ion binding"/>
    <property type="evidence" value="ECO:0007669"/>
    <property type="project" value="UniProtKB-KW"/>
</dbReference>
<evidence type="ECO:0000256" key="1">
    <source>
        <dbReference type="ARBA" id="ARBA00000586"/>
    </source>
</evidence>
<gene>
    <name evidence="14" type="ORF">P256_01105</name>
</gene>
<evidence type="ECO:0000259" key="11">
    <source>
        <dbReference type="Pfam" id="PF02878"/>
    </source>
</evidence>
<dbReference type="RefSeq" id="WP_023272682.1">
    <property type="nucleotide sequence ID" value="NZ_KI530712.1"/>
</dbReference>
<protein>
    <recommendedName>
        <fullName evidence="5">phosphomannomutase</fullName>
        <ecNumber evidence="5">5.4.2.8</ecNumber>
    </recommendedName>
</protein>
<evidence type="ECO:0000256" key="7">
    <source>
        <dbReference type="ARBA" id="ARBA00022723"/>
    </source>
</evidence>
<dbReference type="GO" id="GO:0004615">
    <property type="term" value="F:phosphomannomutase activity"/>
    <property type="evidence" value="ECO:0007669"/>
    <property type="project" value="UniProtKB-EC"/>
</dbReference>
<keyword evidence="9" id="KW-0413">Isomerase</keyword>
<evidence type="ECO:0000313" key="14">
    <source>
        <dbReference type="EMBL" id="ESK40650.1"/>
    </source>
</evidence>
<comment type="caution">
    <text evidence="14">The sequence shown here is derived from an EMBL/GenBank/DDBJ whole genome shotgun (WGS) entry which is preliminary data.</text>
</comment>
<dbReference type="OrthoDB" id="9803322at2"/>
<evidence type="ECO:0000256" key="5">
    <source>
        <dbReference type="ARBA" id="ARBA00012730"/>
    </source>
</evidence>
<dbReference type="InterPro" id="IPR005843">
    <property type="entry name" value="A-D-PHexomutase_C"/>
</dbReference>
<evidence type="ECO:0000259" key="12">
    <source>
        <dbReference type="Pfam" id="PF02879"/>
    </source>
</evidence>
<dbReference type="InterPro" id="IPR005846">
    <property type="entry name" value="A-D-PHexomutase_a/b/a-III"/>
</dbReference>
<keyword evidence="6" id="KW-0597">Phosphoprotein</keyword>
<comment type="similarity">
    <text evidence="4">Belongs to the phosphohexose mutase family.</text>
</comment>
<dbReference type="Pfam" id="PF02880">
    <property type="entry name" value="PGM_PMM_III"/>
    <property type="match status" value="1"/>
</dbReference>
<keyword evidence="8" id="KW-0460">Magnesium</keyword>
<dbReference type="Proteomes" id="UP000023785">
    <property type="component" value="Unassembled WGS sequence"/>
</dbReference>
<comment type="pathway">
    <text evidence="3">Nucleotide-sugar biosynthesis; GDP-alpha-D-mannose biosynthesis; alpha-D-mannose 1-phosphate from D-fructose 6-phosphate: step 2/2.</text>
</comment>
<dbReference type="InterPro" id="IPR005845">
    <property type="entry name" value="A-D-PHexomutase_a/b/a-II"/>
</dbReference>
<evidence type="ECO:0000256" key="8">
    <source>
        <dbReference type="ARBA" id="ARBA00022842"/>
    </source>
</evidence>
<dbReference type="PRINTS" id="PR00509">
    <property type="entry name" value="PGMPMM"/>
</dbReference>
<evidence type="ECO:0000256" key="6">
    <source>
        <dbReference type="ARBA" id="ARBA00022553"/>
    </source>
</evidence>
<dbReference type="CDD" id="cd03089">
    <property type="entry name" value="PMM_PGM"/>
    <property type="match status" value="1"/>
</dbReference>
<evidence type="ECO:0000256" key="9">
    <source>
        <dbReference type="ARBA" id="ARBA00023235"/>
    </source>
</evidence>
<evidence type="ECO:0000259" key="13">
    <source>
        <dbReference type="Pfam" id="PF02880"/>
    </source>
</evidence>
<comment type="cofactor">
    <cofactor evidence="2">
        <name>Mg(2+)</name>
        <dbReference type="ChEBI" id="CHEBI:18420"/>
    </cofactor>
</comment>
<keyword evidence="15" id="KW-1185">Reference proteome</keyword>
<evidence type="ECO:0000256" key="2">
    <source>
        <dbReference type="ARBA" id="ARBA00001946"/>
    </source>
</evidence>
<feature type="domain" description="Alpha-D-phosphohexomutase alpha/beta/alpha" evidence="13">
    <location>
        <begin position="267"/>
        <end position="382"/>
    </location>
</feature>
<name>V2TXP1_9GAMM</name>
<dbReference type="HOGENOM" id="CLU_016950_9_1_6"/>
<evidence type="ECO:0000256" key="3">
    <source>
        <dbReference type="ARBA" id="ARBA00004699"/>
    </source>
</evidence>
<evidence type="ECO:0000256" key="4">
    <source>
        <dbReference type="ARBA" id="ARBA00010231"/>
    </source>
</evidence>
<reference evidence="14 15" key="1">
    <citation type="submission" date="2013-10" db="EMBL/GenBank/DDBJ databases">
        <title>The Genome Sequence of Acinetobacter nectaris CIP 110549.</title>
        <authorList>
            <consortium name="The Broad Institute Genomics Platform"/>
            <consortium name="The Broad Institute Genome Sequencing Center for Infectious Disease"/>
            <person name="Cerqueira G."/>
            <person name="Feldgarden M."/>
            <person name="Courvalin P."/>
            <person name="Grillot-Courvalin C."/>
            <person name="Clermont D."/>
            <person name="Rocha E."/>
            <person name="Yoon E.-J."/>
            <person name="Nemec A."/>
            <person name="Young S.K."/>
            <person name="Zeng Q."/>
            <person name="Gargeya S."/>
            <person name="Fitzgerald M."/>
            <person name="Abouelleil A."/>
            <person name="Alvarado L."/>
            <person name="Berlin A.M."/>
            <person name="Chapman S.B."/>
            <person name="Gainer-Dewar J."/>
            <person name="Goldberg J."/>
            <person name="Gnerre S."/>
            <person name="Griggs A."/>
            <person name="Gujja S."/>
            <person name="Hansen M."/>
            <person name="Howarth C."/>
            <person name="Imamovic A."/>
            <person name="Ireland A."/>
            <person name="Larimer J."/>
            <person name="McCowan C."/>
            <person name="Murphy C."/>
            <person name="Pearson M."/>
            <person name="Poon T.W."/>
            <person name="Priest M."/>
            <person name="Roberts A."/>
            <person name="Saif S."/>
            <person name="Shea T."/>
            <person name="Sykes S."/>
            <person name="Wortman J."/>
            <person name="Nusbaum C."/>
            <person name="Birren B."/>
        </authorList>
    </citation>
    <scope>NUCLEOTIDE SEQUENCE [LARGE SCALE GENOMIC DNA]</scope>
    <source>
        <strain evidence="14 15">CIP 110549</strain>
    </source>
</reference>
<accession>V2TXP1</accession>
<dbReference type="InterPro" id="IPR036900">
    <property type="entry name" value="A-D-PHexomutase_C_sf"/>
</dbReference>
<dbReference type="InterPro" id="IPR005841">
    <property type="entry name" value="Alpha-D-phosphohexomutase_SF"/>
</dbReference>
<dbReference type="AlphaFoldDB" id="V2TXP1"/>
<dbReference type="InterPro" id="IPR005844">
    <property type="entry name" value="A-D-PHexomutase_a/b/a-I"/>
</dbReference>
<feature type="domain" description="Alpha-D-phosphohexomutase C-terminal" evidence="10">
    <location>
        <begin position="416"/>
        <end position="460"/>
    </location>
</feature>
<evidence type="ECO:0000259" key="10">
    <source>
        <dbReference type="Pfam" id="PF00408"/>
    </source>
</evidence>
<dbReference type="EC" id="5.4.2.8" evidence="5"/>
<proteinExistence type="inferred from homology"/>
<dbReference type="PANTHER" id="PTHR43771:SF2">
    <property type="entry name" value="PHOSPHOMANNOMUTASE_PHOSPHOGLUCOMUTASE"/>
    <property type="match status" value="1"/>
</dbReference>
<comment type="catalytic activity">
    <reaction evidence="1">
        <text>alpha-D-mannose 1-phosphate = D-mannose 6-phosphate</text>
        <dbReference type="Rhea" id="RHEA:11140"/>
        <dbReference type="ChEBI" id="CHEBI:58409"/>
        <dbReference type="ChEBI" id="CHEBI:58735"/>
        <dbReference type="EC" id="5.4.2.8"/>
    </reaction>
</comment>
<dbReference type="Pfam" id="PF00408">
    <property type="entry name" value="PGM_PMM_IV"/>
    <property type="match status" value="1"/>
</dbReference>
<dbReference type="SUPFAM" id="SSF53738">
    <property type="entry name" value="Phosphoglucomutase, first 3 domains"/>
    <property type="match status" value="3"/>
</dbReference>
<evidence type="ECO:0000313" key="15">
    <source>
        <dbReference type="Proteomes" id="UP000023785"/>
    </source>
</evidence>
<keyword evidence="7" id="KW-0479">Metal-binding</keyword>
<dbReference type="eggNOG" id="COG1109">
    <property type="taxonomic scope" value="Bacteria"/>
</dbReference>